<dbReference type="Proteomes" id="UP000254437">
    <property type="component" value="Unassembled WGS sequence"/>
</dbReference>
<protein>
    <submittedName>
        <fullName evidence="1">Mu-like prophage protein gp16</fullName>
    </submittedName>
</protein>
<organism evidence="1 2">
    <name type="scientific">Moraxella lacunata</name>
    <dbReference type="NCBI Taxonomy" id="477"/>
    <lineage>
        <taxon>Bacteria</taxon>
        <taxon>Pseudomonadati</taxon>
        <taxon>Pseudomonadota</taxon>
        <taxon>Gammaproteobacteria</taxon>
        <taxon>Moraxellales</taxon>
        <taxon>Moraxellaceae</taxon>
        <taxon>Moraxella</taxon>
    </lineage>
</organism>
<proteinExistence type="predicted"/>
<dbReference type="EMBL" id="UGQU01000003">
    <property type="protein sequence ID" value="STZ63901.1"/>
    <property type="molecule type" value="Genomic_DNA"/>
</dbReference>
<reference evidence="1 2" key="1">
    <citation type="submission" date="2018-06" db="EMBL/GenBank/DDBJ databases">
        <authorList>
            <consortium name="Pathogen Informatics"/>
            <person name="Doyle S."/>
        </authorList>
    </citation>
    <scope>NUCLEOTIDE SEQUENCE [LARGE SCALE GENOMIC DNA]</scope>
    <source>
        <strain evidence="1 2">NCTC10359</strain>
    </source>
</reference>
<dbReference type="Pfam" id="PF06252">
    <property type="entry name" value="GemA"/>
    <property type="match status" value="1"/>
</dbReference>
<sequence length="149" mass="17181">MTTKEKRTLIAKIHIAKKDLCMDDATYCDVLIRVTGKNSCKDMTLNELKKVIQDFKRLGFKVKQSWQKVTPKHGRKPTTTPDREAMLSKIEAMLTDMNLHWHYAHGMAKNMFGVDMVHWLDAQKMYKVVQALAVYQKRHANSDSQTAGK</sequence>
<evidence type="ECO:0000313" key="2">
    <source>
        <dbReference type="Proteomes" id="UP000254437"/>
    </source>
</evidence>
<accession>A0A378TTD1</accession>
<dbReference type="InterPro" id="IPR009363">
    <property type="entry name" value="Phage_Mu_Gp16"/>
</dbReference>
<evidence type="ECO:0000313" key="1">
    <source>
        <dbReference type="EMBL" id="STZ63901.1"/>
    </source>
</evidence>
<gene>
    <name evidence="1" type="ORF">NCTC10359_02343</name>
</gene>
<dbReference type="RefSeq" id="WP_115008179.1">
    <property type="nucleotide sequence ID" value="NZ_UGQU01000003.1"/>
</dbReference>
<name>A0A378TTD1_MORLA</name>
<dbReference type="AlphaFoldDB" id="A0A378TTD1"/>